<dbReference type="Proteomes" id="UP001207736">
    <property type="component" value="Unassembled WGS sequence"/>
</dbReference>
<dbReference type="EMBL" id="BQKA01000006">
    <property type="protein sequence ID" value="GJM49430.1"/>
    <property type="molecule type" value="Genomic_DNA"/>
</dbReference>
<dbReference type="AlphaFoldDB" id="A0AAV5AUS6"/>
<evidence type="ECO:0000313" key="3">
    <source>
        <dbReference type="Proteomes" id="UP001207736"/>
    </source>
</evidence>
<comment type="caution">
    <text evidence="1">The sequence shown here is derived from an EMBL/GenBank/DDBJ whole genome shotgun (WGS) entry which is preliminary data.</text>
</comment>
<reference evidence="1 4" key="1">
    <citation type="submission" date="2021-11" db="EMBL/GenBank/DDBJ databases">
        <title>Draft genome sequence of Capnocytophaga sp. strain KC07075 isolated from cat oral cavity.</title>
        <authorList>
            <person name="Suzuki M."/>
            <person name="Imaoka K."/>
            <person name="Kimura M."/>
            <person name="Morikawa S."/>
            <person name="Maeda K."/>
        </authorList>
    </citation>
    <scope>NUCLEOTIDE SEQUENCE</scope>
    <source>
        <strain evidence="1">KC07075</strain>
        <strain evidence="2 4">KC07079</strain>
    </source>
</reference>
<organism evidence="1 3">
    <name type="scientific">Capnocytophaga catalasegens</name>
    <dbReference type="NCBI Taxonomy" id="1004260"/>
    <lineage>
        <taxon>Bacteria</taxon>
        <taxon>Pseudomonadati</taxon>
        <taxon>Bacteroidota</taxon>
        <taxon>Flavobacteriia</taxon>
        <taxon>Flavobacteriales</taxon>
        <taxon>Flavobacteriaceae</taxon>
        <taxon>Capnocytophaga</taxon>
    </lineage>
</organism>
<gene>
    <name evidence="1" type="ORF">RCZ15_04050</name>
    <name evidence="2" type="ORF">RCZ16_08970</name>
</gene>
<evidence type="ECO:0000313" key="1">
    <source>
        <dbReference type="EMBL" id="GJM49430.1"/>
    </source>
</evidence>
<protein>
    <recommendedName>
        <fullName evidence="5">HTH cro/C1-type domain-containing protein</fullName>
    </recommendedName>
</protein>
<sequence>MISRIYLTFAIRNETKKKQSSEIKIKAKRKMRVVKIKNEVLEKLKEDERAIAHLFLKTNVPITTLKRWITANDEKLTMYGVLLAISEITQTEITEIVEIEES</sequence>
<proteinExistence type="predicted"/>
<dbReference type="Proteomes" id="UP001208692">
    <property type="component" value="Unassembled WGS sequence"/>
</dbReference>
<keyword evidence="4" id="KW-1185">Reference proteome</keyword>
<evidence type="ECO:0008006" key="5">
    <source>
        <dbReference type="Google" id="ProtNLM"/>
    </source>
</evidence>
<evidence type="ECO:0000313" key="4">
    <source>
        <dbReference type="Proteomes" id="UP001208692"/>
    </source>
</evidence>
<name>A0AAV5AUS6_9FLAO</name>
<evidence type="ECO:0000313" key="2">
    <source>
        <dbReference type="EMBL" id="GJM52580.1"/>
    </source>
</evidence>
<accession>A0AAV5AUS6</accession>
<dbReference type="EMBL" id="BQKB01000013">
    <property type="protein sequence ID" value="GJM52580.1"/>
    <property type="molecule type" value="Genomic_DNA"/>
</dbReference>